<feature type="signal peptide" evidence="2">
    <location>
        <begin position="1"/>
        <end position="22"/>
    </location>
</feature>
<evidence type="ECO:0000313" key="3">
    <source>
        <dbReference type="EMBL" id="RIY05344.1"/>
    </source>
</evidence>
<dbReference type="EMBL" id="QYCN01000059">
    <property type="protein sequence ID" value="RIY05344.1"/>
    <property type="molecule type" value="Genomic_DNA"/>
</dbReference>
<feature type="region of interest" description="Disordered" evidence="1">
    <location>
        <begin position="140"/>
        <end position="166"/>
    </location>
</feature>
<feature type="chain" id="PRO_5019077206" evidence="2">
    <location>
        <begin position="23"/>
        <end position="166"/>
    </location>
</feature>
<sequence length="166" mass="17642">MKILPLLLISGLGLLLQPPARAQEAAPAFKEEAMTITRQLAAFISLDDARQLPVRRLTQQRLSEQADARQLYANDPDMLQQKLTAIGQAYTTQLGTILAPAQYERYLAAAPGTLHAAVAAVRTPAPVVITQVVAATTVPRKPAPKPVPARPAVAGRAAAKGAAVRR</sequence>
<dbReference type="Proteomes" id="UP000284250">
    <property type="component" value="Unassembled WGS sequence"/>
</dbReference>
<name>A0A418QJL7_9BACT</name>
<protein>
    <submittedName>
        <fullName evidence="3">Uncharacterized protein</fullName>
    </submittedName>
</protein>
<gene>
    <name evidence="3" type="ORF">D0T11_20580</name>
</gene>
<proteinExistence type="predicted"/>
<dbReference type="OrthoDB" id="884913at2"/>
<evidence type="ECO:0000256" key="1">
    <source>
        <dbReference type="SAM" id="MobiDB-lite"/>
    </source>
</evidence>
<keyword evidence="4" id="KW-1185">Reference proteome</keyword>
<reference evidence="3 4" key="1">
    <citation type="submission" date="2019-01" db="EMBL/GenBank/DDBJ databases">
        <title>Hymenobacter humicola sp. nov., isolated from soils in Antarctica.</title>
        <authorList>
            <person name="Sedlacek I."/>
            <person name="Holochova P."/>
            <person name="Kralova S."/>
            <person name="Pantucek R."/>
            <person name="Stankova E."/>
            <person name="Vrbovska V."/>
            <person name="Kristofova L."/>
            <person name="Svec P."/>
            <person name="Busse H.-J."/>
        </authorList>
    </citation>
    <scope>NUCLEOTIDE SEQUENCE [LARGE SCALE GENOMIC DNA]</scope>
    <source>
        <strain evidence="3 4">CCM 8852</strain>
    </source>
</reference>
<organism evidence="3 4">
    <name type="scientific">Hymenobacter rubripertinctus</name>
    <dbReference type="NCBI Taxonomy" id="2029981"/>
    <lineage>
        <taxon>Bacteria</taxon>
        <taxon>Pseudomonadati</taxon>
        <taxon>Bacteroidota</taxon>
        <taxon>Cytophagia</taxon>
        <taxon>Cytophagales</taxon>
        <taxon>Hymenobacteraceae</taxon>
        <taxon>Hymenobacter</taxon>
    </lineage>
</organism>
<accession>A0A418QJL7</accession>
<dbReference type="RefSeq" id="WP_119657700.1">
    <property type="nucleotide sequence ID" value="NZ_JBHUOI010000071.1"/>
</dbReference>
<evidence type="ECO:0000313" key="4">
    <source>
        <dbReference type="Proteomes" id="UP000284250"/>
    </source>
</evidence>
<keyword evidence="2" id="KW-0732">Signal</keyword>
<comment type="caution">
    <text evidence="3">The sequence shown here is derived from an EMBL/GenBank/DDBJ whole genome shotgun (WGS) entry which is preliminary data.</text>
</comment>
<evidence type="ECO:0000256" key="2">
    <source>
        <dbReference type="SAM" id="SignalP"/>
    </source>
</evidence>
<feature type="compositionally biased region" description="Low complexity" evidence="1">
    <location>
        <begin position="150"/>
        <end position="166"/>
    </location>
</feature>
<dbReference type="AlphaFoldDB" id="A0A418QJL7"/>